<dbReference type="Proteomes" id="UP001606099">
    <property type="component" value="Unassembled WGS sequence"/>
</dbReference>
<feature type="transmembrane region" description="Helical" evidence="1">
    <location>
        <begin position="167"/>
        <end position="185"/>
    </location>
</feature>
<dbReference type="InterPro" id="IPR051533">
    <property type="entry name" value="WaaL-like"/>
</dbReference>
<keyword evidence="1" id="KW-0472">Membrane</keyword>
<dbReference type="EMBL" id="JBIGHZ010000003">
    <property type="protein sequence ID" value="MFG6448504.1"/>
    <property type="molecule type" value="Genomic_DNA"/>
</dbReference>
<feature type="transmembrane region" description="Helical" evidence="1">
    <location>
        <begin position="455"/>
        <end position="474"/>
    </location>
</feature>
<dbReference type="PANTHER" id="PTHR37422">
    <property type="entry name" value="TEICHURONIC ACID BIOSYNTHESIS PROTEIN TUAE"/>
    <property type="match status" value="1"/>
</dbReference>
<evidence type="ECO:0000313" key="2">
    <source>
        <dbReference type="EMBL" id="MFG6448504.1"/>
    </source>
</evidence>
<feature type="transmembrane region" description="Helical" evidence="1">
    <location>
        <begin position="223"/>
        <end position="241"/>
    </location>
</feature>
<feature type="transmembrane region" description="Helical" evidence="1">
    <location>
        <begin position="54"/>
        <end position="71"/>
    </location>
</feature>
<name>A0ABW7FW04_9BURK</name>
<gene>
    <name evidence="2" type="ORF">ACG0Z6_09655</name>
</gene>
<dbReference type="RefSeq" id="WP_394460791.1">
    <property type="nucleotide sequence ID" value="NZ_JBIGHZ010000003.1"/>
</dbReference>
<dbReference type="PANTHER" id="PTHR37422:SF23">
    <property type="entry name" value="TEICHURONIC ACID BIOSYNTHESIS PROTEIN TUAE"/>
    <property type="match status" value="1"/>
</dbReference>
<feature type="transmembrane region" description="Helical" evidence="1">
    <location>
        <begin position="106"/>
        <end position="124"/>
    </location>
</feature>
<evidence type="ECO:0008006" key="4">
    <source>
        <dbReference type="Google" id="ProtNLM"/>
    </source>
</evidence>
<feature type="transmembrane region" description="Helical" evidence="1">
    <location>
        <begin position="275"/>
        <end position="292"/>
    </location>
</feature>
<feature type="transmembrane region" description="Helical" evidence="1">
    <location>
        <begin position="77"/>
        <end position="99"/>
    </location>
</feature>
<evidence type="ECO:0000313" key="3">
    <source>
        <dbReference type="Proteomes" id="UP001606099"/>
    </source>
</evidence>
<organism evidence="2 3">
    <name type="scientific">Roseateles rivi</name>
    <dbReference type="NCBI Taxonomy" id="3299028"/>
    <lineage>
        <taxon>Bacteria</taxon>
        <taxon>Pseudomonadati</taxon>
        <taxon>Pseudomonadota</taxon>
        <taxon>Betaproteobacteria</taxon>
        <taxon>Burkholderiales</taxon>
        <taxon>Sphaerotilaceae</taxon>
        <taxon>Roseateles</taxon>
    </lineage>
</organism>
<reference evidence="2 3" key="1">
    <citation type="submission" date="2024-08" db="EMBL/GenBank/DDBJ databases">
        <authorList>
            <person name="Lu H."/>
        </authorList>
    </citation>
    <scope>NUCLEOTIDE SEQUENCE [LARGE SCALE GENOMIC DNA]</scope>
    <source>
        <strain evidence="2 3">BYS180W</strain>
    </source>
</reference>
<evidence type="ECO:0000256" key="1">
    <source>
        <dbReference type="SAM" id="Phobius"/>
    </source>
</evidence>
<feature type="transmembrane region" description="Helical" evidence="1">
    <location>
        <begin position="299"/>
        <end position="316"/>
    </location>
</feature>
<sequence length="534" mass="58930">MSSGKAFQEMFQGNNERRLVKIFRKLATGVGSISLPRGFSLRSISWREISWRSLIGKSLLVVFLLFSLLLIGSSTALMGTLAAVFWVGLAGVVVSYLYARFAGYTVFSVGLGLMLVMYFLAPLVFKVTGVNLVNKWQFYVMIFAVGGLGSGMRLLQQSQTFRWSMGALAVFLMLTLISTLFAGRSKYDAGLYQFLSNVKPVLIILVGFAVAEMKGSEGLVWRVVKTLWLPMLLLMVFQWGAPNLYSKVFKFPGVPPVEYFGIFPSRGMGIFEHPSFASTFGALMSLYCFAVARSDPDRKSQAVVFAVLYFIIMLGGGGRGELISYLFAAFCIALVGSKGRSLGQMFMIVLVVGIVSSVAYFVYKESFAEEALMWGASASGQIEHPRAQLYDGAIYIANKYWPLGSGLGTYGGAGSFNFDMSMYYELGFNSFWWFAAGENYIMDIYWHNSIAEAGWFGFCALLIHYLLLGFYAAGKFRAESDVRASALWALAFSGVVFNLLNSLTSPAFQDPRLFFFPAICIGLALKCSERGVAK</sequence>
<accession>A0ABW7FW04</accession>
<feature type="transmembrane region" description="Helical" evidence="1">
    <location>
        <begin position="346"/>
        <end position="363"/>
    </location>
</feature>
<proteinExistence type="predicted"/>
<feature type="transmembrane region" description="Helical" evidence="1">
    <location>
        <begin position="191"/>
        <end position="211"/>
    </location>
</feature>
<protein>
    <recommendedName>
        <fullName evidence="4">O-antigen ligase domain-containing protein</fullName>
    </recommendedName>
</protein>
<keyword evidence="1" id="KW-0812">Transmembrane</keyword>
<comment type="caution">
    <text evidence="2">The sequence shown here is derived from an EMBL/GenBank/DDBJ whole genome shotgun (WGS) entry which is preliminary data.</text>
</comment>
<feature type="transmembrane region" description="Helical" evidence="1">
    <location>
        <begin position="486"/>
        <end position="508"/>
    </location>
</feature>
<keyword evidence="3" id="KW-1185">Reference proteome</keyword>
<keyword evidence="1" id="KW-1133">Transmembrane helix</keyword>
<feature type="transmembrane region" description="Helical" evidence="1">
    <location>
        <begin position="136"/>
        <end position="155"/>
    </location>
</feature>